<feature type="compositionally biased region" description="Low complexity" evidence="1">
    <location>
        <begin position="44"/>
        <end position="61"/>
    </location>
</feature>
<evidence type="ECO:0000313" key="4">
    <source>
        <dbReference type="Proteomes" id="UP000008810"/>
    </source>
</evidence>
<evidence type="ECO:0000313" key="3">
    <source>
        <dbReference type="EnsemblPlants" id="KQK11191"/>
    </source>
</evidence>
<evidence type="ECO:0000256" key="1">
    <source>
        <dbReference type="SAM" id="MobiDB-lite"/>
    </source>
</evidence>
<dbReference type="PANTHER" id="PTHR48235:SF1">
    <property type="entry name" value="OS01G0916700 PROTEIN"/>
    <property type="match status" value="1"/>
</dbReference>
<dbReference type="KEGG" id="bdi:100841114"/>
<name>A0A0Q3GJB7_BRADI</name>
<proteinExistence type="predicted"/>
<feature type="region of interest" description="Disordered" evidence="1">
    <location>
        <begin position="44"/>
        <end position="97"/>
    </location>
</feature>
<organism evidence="2">
    <name type="scientific">Brachypodium distachyon</name>
    <name type="common">Purple false brome</name>
    <name type="synonym">Trachynia distachya</name>
    <dbReference type="NCBI Taxonomy" id="15368"/>
    <lineage>
        <taxon>Eukaryota</taxon>
        <taxon>Viridiplantae</taxon>
        <taxon>Streptophyta</taxon>
        <taxon>Embryophyta</taxon>
        <taxon>Tracheophyta</taxon>
        <taxon>Spermatophyta</taxon>
        <taxon>Magnoliopsida</taxon>
        <taxon>Liliopsida</taxon>
        <taxon>Poales</taxon>
        <taxon>Poaceae</taxon>
        <taxon>BOP clade</taxon>
        <taxon>Pooideae</taxon>
        <taxon>Stipodae</taxon>
        <taxon>Brachypodieae</taxon>
        <taxon>Brachypodium</taxon>
    </lineage>
</organism>
<dbReference type="RefSeq" id="XP_003564922.1">
    <property type="nucleotide sequence ID" value="XM_003564874.4"/>
</dbReference>
<gene>
    <name evidence="3" type="primary">LOC100841114</name>
    <name evidence="2" type="ORF">BRADI_2g58693v3</name>
</gene>
<dbReference type="OrthoDB" id="10638115at2759"/>
<reference evidence="2" key="2">
    <citation type="submission" date="2017-06" db="EMBL/GenBank/DDBJ databases">
        <title>WGS assembly of Brachypodium distachyon.</title>
        <authorList>
            <consortium name="The International Brachypodium Initiative"/>
            <person name="Lucas S."/>
            <person name="Harmon-Smith M."/>
            <person name="Lail K."/>
            <person name="Tice H."/>
            <person name="Grimwood J."/>
            <person name="Bruce D."/>
            <person name="Barry K."/>
            <person name="Shu S."/>
            <person name="Lindquist E."/>
            <person name="Wang M."/>
            <person name="Pitluck S."/>
            <person name="Vogel J.P."/>
            <person name="Garvin D.F."/>
            <person name="Mockler T.C."/>
            <person name="Schmutz J."/>
            <person name="Rokhsar D."/>
            <person name="Bevan M.W."/>
        </authorList>
    </citation>
    <scope>NUCLEOTIDE SEQUENCE</scope>
    <source>
        <strain evidence="2">Bd21</strain>
    </source>
</reference>
<dbReference type="AlphaFoldDB" id="A0A0Q3GJB7"/>
<dbReference type="GeneID" id="100841114"/>
<accession>A0A0Q3GJB7</accession>
<dbReference type="Proteomes" id="UP000008810">
    <property type="component" value="Chromosome 2"/>
</dbReference>
<dbReference type="STRING" id="15368.A0A0Q3GJB7"/>
<keyword evidence="4" id="KW-1185">Reference proteome</keyword>
<dbReference type="Gramene" id="KQK11191">
    <property type="protein sequence ID" value="KQK11191"/>
    <property type="gene ID" value="BRADI_2g58693v3"/>
</dbReference>
<reference evidence="3" key="3">
    <citation type="submission" date="2018-08" db="UniProtKB">
        <authorList>
            <consortium name="EnsemblPlants"/>
        </authorList>
    </citation>
    <scope>IDENTIFICATION</scope>
    <source>
        <strain evidence="3">cv. Bd21</strain>
    </source>
</reference>
<protein>
    <submittedName>
        <fullName evidence="2 3">Uncharacterized protein</fullName>
    </submittedName>
</protein>
<dbReference type="PANTHER" id="PTHR48235">
    <property type="entry name" value="OS01G0916700 PROTEIN"/>
    <property type="match status" value="1"/>
</dbReference>
<sequence>MDPPHPSHHHHRLHLHLHLDPGHHHRIHIHLCHHSTHLLLPAAPSAHHHQQQQQQGALVPPQSFPTAHPYPPNAAAWHPQGPVAGLQGEAEAANGFWEEPALQAEQGEEVYLEEEDEEEEPVFVLTDEWAEFFARADAKRKLAKQQQRKNRKK</sequence>
<dbReference type="EMBL" id="CM000881">
    <property type="protein sequence ID" value="KQK11191.1"/>
    <property type="molecule type" value="Genomic_DNA"/>
</dbReference>
<evidence type="ECO:0000313" key="2">
    <source>
        <dbReference type="EMBL" id="KQK11191.1"/>
    </source>
</evidence>
<reference evidence="2 3" key="1">
    <citation type="journal article" date="2010" name="Nature">
        <title>Genome sequencing and analysis of the model grass Brachypodium distachyon.</title>
        <authorList>
            <consortium name="International Brachypodium Initiative"/>
        </authorList>
    </citation>
    <scope>NUCLEOTIDE SEQUENCE [LARGE SCALE GENOMIC DNA]</scope>
    <source>
        <strain evidence="2">Bd21</strain>
        <strain evidence="3">cv. Bd21</strain>
    </source>
</reference>
<dbReference type="EnsemblPlants" id="KQK11191">
    <property type="protein sequence ID" value="KQK11191"/>
    <property type="gene ID" value="BRADI_2g58693v3"/>
</dbReference>